<dbReference type="PANTHER" id="PTHR43247">
    <property type="entry name" value="PHOSPHOSERINE AMINOTRANSFERASE"/>
    <property type="match status" value="1"/>
</dbReference>
<dbReference type="EC" id="2.6.1.52" evidence="4"/>
<comment type="cofactor">
    <cofactor evidence="1">
        <name>pyridoxal 5'-phosphate</name>
        <dbReference type="ChEBI" id="CHEBI:597326"/>
    </cofactor>
</comment>
<gene>
    <name evidence="12" type="ORF">ASTO00021_LOCUS2715</name>
</gene>
<evidence type="ECO:0000256" key="4">
    <source>
        <dbReference type="ARBA" id="ARBA00013030"/>
    </source>
</evidence>
<dbReference type="GO" id="GO:0004648">
    <property type="term" value="F:O-phospho-L-serine:2-oxoglutarate aminotransferase activity"/>
    <property type="evidence" value="ECO:0007669"/>
    <property type="project" value="UniProtKB-EC"/>
</dbReference>
<name>A0A7S3LN48_9STRA</name>
<sequence length="417" mass="46947">MAPKLLRVLARSFSTSSSKRGQSTRCLSSIHGAVVRDGYESPIQRGKIWNFSAGPAMNCESVMQQAQNEFLNYQNSGMGFLELSHRDAGGPVQNLMVETQRIMRDLLQVPDDYHILFMHGGAHLQFSAVPLNLLNGKTTAGYVDTGFWSMRSANHAKKYCIVETPSVNRGTLLPTTEWNVSSDMAYVHVCMNETIAGLEYLYDPDLSHIEDAPPLVADATSTLLSRPVDISKYGVIFASSGKNLGPAGICTVIVKDELLKRNAHEMIPEMLDWREQANSSPIQNVYNTPPTFNIYMLNKTLKEYWKQGGLEAMDEKAERLSSLCYNFIDSSELFVPVVKHDQKRYRSRMNVCFQVGENGNIAIEEQVTREAARHGIHQLFGHPLSGGLRITLYNPMPEEAVHDLLRFLEYFESNFRR</sequence>
<keyword evidence="8" id="KW-0663">Pyridoxal phosphate</keyword>
<dbReference type="EMBL" id="HBIN01003888">
    <property type="protein sequence ID" value="CAE0432389.1"/>
    <property type="molecule type" value="Transcribed_RNA"/>
</dbReference>
<keyword evidence="5" id="KW-0032">Aminotransferase</keyword>
<dbReference type="PANTHER" id="PTHR43247:SF1">
    <property type="entry name" value="PHOSPHOSERINE AMINOTRANSFERASE"/>
    <property type="match status" value="1"/>
</dbReference>
<dbReference type="PIRSF" id="PIRSF000525">
    <property type="entry name" value="SerC"/>
    <property type="match status" value="1"/>
</dbReference>
<dbReference type="InterPro" id="IPR015424">
    <property type="entry name" value="PyrdxlP-dep_Trfase"/>
</dbReference>
<dbReference type="InterPro" id="IPR000192">
    <property type="entry name" value="Aminotrans_V_dom"/>
</dbReference>
<evidence type="ECO:0000256" key="7">
    <source>
        <dbReference type="ARBA" id="ARBA00022679"/>
    </source>
</evidence>
<dbReference type="InterPro" id="IPR022278">
    <property type="entry name" value="Pser_aminoTfrase"/>
</dbReference>
<evidence type="ECO:0000313" key="12">
    <source>
        <dbReference type="EMBL" id="CAE0432389.1"/>
    </source>
</evidence>
<dbReference type="Pfam" id="PF00266">
    <property type="entry name" value="Aminotran_5"/>
    <property type="match status" value="1"/>
</dbReference>
<dbReference type="AlphaFoldDB" id="A0A7S3LN48"/>
<evidence type="ECO:0000256" key="5">
    <source>
        <dbReference type="ARBA" id="ARBA00022576"/>
    </source>
</evidence>
<evidence type="ECO:0000256" key="9">
    <source>
        <dbReference type="ARBA" id="ARBA00023299"/>
    </source>
</evidence>
<dbReference type="SUPFAM" id="SSF53383">
    <property type="entry name" value="PLP-dependent transferases"/>
    <property type="match status" value="1"/>
</dbReference>
<dbReference type="Gene3D" id="3.40.640.10">
    <property type="entry name" value="Type I PLP-dependent aspartate aminotransferase-like (Major domain)"/>
    <property type="match status" value="1"/>
</dbReference>
<dbReference type="GO" id="GO:0030170">
    <property type="term" value="F:pyridoxal phosphate binding"/>
    <property type="evidence" value="ECO:0007669"/>
    <property type="project" value="TreeGrafter"/>
</dbReference>
<evidence type="ECO:0000256" key="8">
    <source>
        <dbReference type="ARBA" id="ARBA00022898"/>
    </source>
</evidence>
<keyword evidence="9" id="KW-0718">Serine biosynthesis</keyword>
<protein>
    <recommendedName>
        <fullName evidence="4">phosphoserine transaminase</fullName>
        <ecNumber evidence="4">2.6.1.52</ecNumber>
    </recommendedName>
</protein>
<proteinExistence type="inferred from homology"/>
<evidence type="ECO:0000256" key="3">
    <source>
        <dbReference type="ARBA" id="ARBA00006904"/>
    </source>
</evidence>
<dbReference type="UniPathway" id="UPA00135">
    <property type="reaction ID" value="UER00197"/>
</dbReference>
<comment type="similarity">
    <text evidence="3">Belongs to the class-V pyridoxal-phosphate-dependent aminotransferase family. SerC subfamily.</text>
</comment>
<keyword evidence="6" id="KW-0028">Amino-acid biosynthesis</keyword>
<keyword evidence="7" id="KW-0808">Transferase</keyword>
<dbReference type="NCBIfam" id="NF003764">
    <property type="entry name" value="PRK05355.1"/>
    <property type="match status" value="1"/>
</dbReference>
<feature type="domain" description="Aminotransferase class V" evidence="11">
    <location>
        <begin position="48"/>
        <end position="402"/>
    </location>
</feature>
<evidence type="ECO:0000256" key="1">
    <source>
        <dbReference type="ARBA" id="ARBA00001933"/>
    </source>
</evidence>
<comment type="catalytic activity">
    <reaction evidence="10">
        <text>O-phospho-L-serine + 2-oxoglutarate = 3-phosphooxypyruvate + L-glutamate</text>
        <dbReference type="Rhea" id="RHEA:14329"/>
        <dbReference type="ChEBI" id="CHEBI:16810"/>
        <dbReference type="ChEBI" id="CHEBI:18110"/>
        <dbReference type="ChEBI" id="CHEBI:29985"/>
        <dbReference type="ChEBI" id="CHEBI:57524"/>
        <dbReference type="EC" id="2.6.1.52"/>
    </reaction>
</comment>
<dbReference type="GO" id="GO:0005737">
    <property type="term" value="C:cytoplasm"/>
    <property type="evidence" value="ECO:0007669"/>
    <property type="project" value="TreeGrafter"/>
</dbReference>
<evidence type="ECO:0000256" key="2">
    <source>
        <dbReference type="ARBA" id="ARBA00005099"/>
    </source>
</evidence>
<dbReference type="InterPro" id="IPR015421">
    <property type="entry name" value="PyrdxlP-dep_Trfase_major"/>
</dbReference>
<dbReference type="GO" id="GO:0006564">
    <property type="term" value="P:L-serine biosynthetic process"/>
    <property type="evidence" value="ECO:0007669"/>
    <property type="project" value="UniProtKB-KW"/>
</dbReference>
<reference evidence="12" key="1">
    <citation type="submission" date="2021-01" db="EMBL/GenBank/DDBJ databases">
        <authorList>
            <person name="Corre E."/>
            <person name="Pelletier E."/>
            <person name="Niang G."/>
            <person name="Scheremetjew M."/>
            <person name="Finn R."/>
            <person name="Kale V."/>
            <person name="Holt S."/>
            <person name="Cochrane G."/>
            <person name="Meng A."/>
            <person name="Brown T."/>
            <person name="Cohen L."/>
        </authorList>
    </citation>
    <scope>NUCLEOTIDE SEQUENCE</scope>
    <source>
        <strain evidence="12">GSBS06</strain>
    </source>
</reference>
<evidence type="ECO:0000259" key="11">
    <source>
        <dbReference type="Pfam" id="PF00266"/>
    </source>
</evidence>
<accession>A0A7S3LN48</accession>
<evidence type="ECO:0000256" key="6">
    <source>
        <dbReference type="ARBA" id="ARBA00022605"/>
    </source>
</evidence>
<organism evidence="12">
    <name type="scientific">Aplanochytrium stocchinoi</name>
    <dbReference type="NCBI Taxonomy" id="215587"/>
    <lineage>
        <taxon>Eukaryota</taxon>
        <taxon>Sar</taxon>
        <taxon>Stramenopiles</taxon>
        <taxon>Bigyra</taxon>
        <taxon>Labyrinthulomycetes</taxon>
        <taxon>Thraustochytrida</taxon>
        <taxon>Thraustochytriidae</taxon>
        <taxon>Aplanochytrium</taxon>
    </lineage>
</organism>
<dbReference type="InterPro" id="IPR015422">
    <property type="entry name" value="PyrdxlP-dep_Trfase_small"/>
</dbReference>
<dbReference type="Gene3D" id="3.90.1150.10">
    <property type="entry name" value="Aspartate Aminotransferase, domain 1"/>
    <property type="match status" value="1"/>
</dbReference>
<dbReference type="HAMAP" id="MF_00160">
    <property type="entry name" value="SerC_aminotrans_5"/>
    <property type="match status" value="1"/>
</dbReference>
<evidence type="ECO:0000256" key="10">
    <source>
        <dbReference type="ARBA" id="ARBA00049007"/>
    </source>
</evidence>
<comment type="pathway">
    <text evidence="2">Amino-acid biosynthesis; L-serine biosynthesis; L-serine from 3-phospho-D-glycerate: step 2/3.</text>
</comment>
<dbReference type="FunFam" id="3.40.640.10:FF:000010">
    <property type="entry name" value="Phosphoserine aminotransferase"/>
    <property type="match status" value="1"/>
</dbReference>